<dbReference type="CDD" id="cd02803">
    <property type="entry name" value="OYE_like_FMN_family"/>
    <property type="match status" value="1"/>
</dbReference>
<gene>
    <name evidence="4" type="ORF">PO878_06930</name>
</gene>
<dbReference type="RefSeq" id="WP_272737977.1">
    <property type="nucleotide sequence ID" value="NZ_CP116942.1"/>
</dbReference>
<dbReference type="Pfam" id="PF00724">
    <property type="entry name" value="Oxidored_FMN"/>
    <property type="match status" value="1"/>
</dbReference>
<dbReference type="AlphaFoldDB" id="A0AAE9Y826"/>
<dbReference type="PANTHER" id="PTHR43656:SF2">
    <property type="entry name" value="BINDING OXIDOREDUCTASE, PUTATIVE (AFU_ORTHOLOGUE AFUA_2G08260)-RELATED"/>
    <property type="match status" value="1"/>
</dbReference>
<evidence type="ECO:0000313" key="4">
    <source>
        <dbReference type="EMBL" id="WCO68460.1"/>
    </source>
</evidence>
<keyword evidence="5" id="KW-1185">Reference proteome</keyword>
<organism evidence="4 5">
    <name type="scientific">Iamia majanohamensis</name>
    <dbReference type="NCBI Taxonomy" id="467976"/>
    <lineage>
        <taxon>Bacteria</taxon>
        <taxon>Bacillati</taxon>
        <taxon>Actinomycetota</taxon>
        <taxon>Acidimicrobiia</taxon>
        <taxon>Acidimicrobiales</taxon>
        <taxon>Iamiaceae</taxon>
        <taxon>Iamia</taxon>
    </lineage>
</organism>
<dbReference type="Gene3D" id="3.20.20.70">
    <property type="entry name" value="Aldolase class I"/>
    <property type="match status" value="1"/>
</dbReference>
<evidence type="ECO:0000256" key="1">
    <source>
        <dbReference type="ARBA" id="ARBA00022630"/>
    </source>
</evidence>
<name>A0AAE9Y826_9ACTN</name>
<reference evidence="4" key="1">
    <citation type="submission" date="2023-01" db="EMBL/GenBank/DDBJ databases">
        <title>The diversity of Class Acidimicrobiia in South China Sea sediment environments and the proposal of Iamia marina sp. nov., a novel species of the genus Iamia.</title>
        <authorList>
            <person name="He Y."/>
            <person name="Tian X."/>
        </authorList>
    </citation>
    <scope>NUCLEOTIDE SEQUENCE</scope>
    <source>
        <strain evidence="4">DSM 19957</strain>
    </source>
</reference>
<evidence type="ECO:0000259" key="3">
    <source>
        <dbReference type="Pfam" id="PF00724"/>
    </source>
</evidence>
<keyword evidence="1" id="KW-0285">Flavoprotein</keyword>
<sequence>MASPFTPFRLGPVELRNRIVKAATFEGVMPRGAVTDELVDFHRRVARGGAALTTVAYCAVMPAGRVQRHTLVMDEATGRDLRRLTDAVHAEGAAAAAQLGHAGLVADTRSNRMPTLAPSTRPSMSAQGLVRRATEAQLDEVVLAFRTAARHAVEAGFDVLEVHLGHGYLLSSFLSPQLNRRRDRWGGDLEARSRFPRRVVAAVRDEVGGEVAVTAKVNMVDGPRRGMGIDEGVEVVRLLEGDGDLDAVELTAGSSLQDPMYLFRGDVPLEQMVATQPRAAGLGLRLVGPRLFRRYPFEEAFLRPLARRVRAAVGMPLILLGGINRLDTVEDALDEGFELVAMGRALLRDPDLVTSFREGTRTESRCTHCNECMPTIYSGTHCVLAEPGRPVAPT</sequence>
<proteinExistence type="predicted"/>
<dbReference type="EMBL" id="CP116942">
    <property type="protein sequence ID" value="WCO68460.1"/>
    <property type="molecule type" value="Genomic_DNA"/>
</dbReference>
<accession>A0AAE9Y826</accession>
<dbReference type="InterPro" id="IPR001155">
    <property type="entry name" value="OxRdtase_FMN_N"/>
</dbReference>
<evidence type="ECO:0000256" key="2">
    <source>
        <dbReference type="ARBA" id="ARBA00023002"/>
    </source>
</evidence>
<dbReference type="KEGG" id="ima:PO878_06930"/>
<dbReference type="InterPro" id="IPR051799">
    <property type="entry name" value="NADH_flavin_oxidoreductase"/>
</dbReference>
<keyword evidence="2" id="KW-0560">Oxidoreductase</keyword>
<dbReference type="GO" id="GO:0010181">
    <property type="term" value="F:FMN binding"/>
    <property type="evidence" value="ECO:0007669"/>
    <property type="project" value="InterPro"/>
</dbReference>
<dbReference type="InterPro" id="IPR013785">
    <property type="entry name" value="Aldolase_TIM"/>
</dbReference>
<dbReference type="GO" id="GO:0016491">
    <property type="term" value="F:oxidoreductase activity"/>
    <property type="evidence" value="ECO:0007669"/>
    <property type="project" value="UniProtKB-KW"/>
</dbReference>
<feature type="domain" description="NADH:flavin oxidoreductase/NADH oxidase N-terminal" evidence="3">
    <location>
        <begin position="5"/>
        <end position="232"/>
    </location>
</feature>
<dbReference type="SUPFAM" id="SSF51395">
    <property type="entry name" value="FMN-linked oxidoreductases"/>
    <property type="match status" value="1"/>
</dbReference>
<dbReference type="Proteomes" id="UP001216390">
    <property type="component" value="Chromosome"/>
</dbReference>
<protein>
    <submittedName>
        <fullName evidence="4">NADH:flavin oxidoreductase</fullName>
    </submittedName>
</protein>
<dbReference type="PANTHER" id="PTHR43656">
    <property type="entry name" value="BINDING OXIDOREDUCTASE, PUTATIVE (AFU_ORTHOLOGUE AFUA_2G08260)-RELATED"/>
    <property type="match status" value="1"/>
</dbReference>
<evidence type="ECO:0000313" key="5">
    <source>
        <dbReference type="Proteomes" id="UP001216390"/>
    </source>
</evidence>